<keyword evidence="4" id="KW-1185">Reference proteome</keyword>
<sequence length="569" mass="62207">MPPLPAALRRAAARARRRDLGQHPRPDEEIRRGIVLAPADPSEWSHSHRLVDSLEPRDRRRLGLALLSSPHDTRGDICMEAALTRHPCGWSPEEAEKLLALALPEIDHMPYGFQQVCRCLGLPLAAVREQEPSERARYRPRLRAIVLGARDHPHSGRFAQCRWHLSVEEAAGLLDLPHDREVLERLPRVLPDGGAYGNRASTALGTLVFEPGVLDLLAVLLTIDGFRPAQSWLGQVRERLEMLPVAPEVVRALLRMDTSYPDHLTESVLSKQAPVLDQAKLMAGAAWAACLSGDPALIELVAPQALARSRDRRLPGVQERDVLPVRAGVTALSAAAGMPGLGRHRRALSGLPPEAATEARAALDSIADRFVPEGAREVSLYFHTAHLAVRPDGSVGVEVRTGRGQAVTPYGMRHLNGVYVLELTALRLRLPRLAAQADRECGALAELLATDTALTGEQLGIRWLDHDVAGPLARALVWEADTADGTFTGLPVRGLGGRWLLRDIRGRTHEVTATDTVRLWNPVHADRAGTRAWQTHLELGGLGQPIRQVPVRRGASRRPVGDSRPPRSS</sequence>
<dbReference type="RefSeq" id="WP_388110957.1">
    <property type="nucleotide sequence ID" value="NZ_JBIAHM010000011.1"/>
</dbReference>
<evidence type="ECO:0000256" key="1">
    <source>
        <dbReference type="SAM" id="MobiDB-lite"/>
    </source>
</evidence>
<organism evidence="3 4">
    <name type="scientific">Streptomyces hokutonensis</name>
    <dbReference type="NCBI Taxonomy" id="1306990"/>
    <lineage>
        <taxon>Bacteria</taxon>
        <taxon>Bacillati</taxon>
        <taxon>Actinomycetota</taxon>
        <taxon>Actinomycetes</taxon>
        <taxon>Kitasatosporales</taxon>
        <taxon>Streptomycetaceae</taxon>
        <taxon>Streptomyces</taxon>
    </lineage>
</organism>
<dbReference type="EMBL" id="JBIAHM010000011">
    <property type="protein sequence ID" value="MFE9602811.1"/>
    <property type="molecule type" value="Genomic_DNA"/>
</dbReference>
<protein>
    <submittedName>
        <fullName evidence="3">DUF4132 domain-containing protein</fullName>
    </submittedName>
</protein>
<gene>
    <name evidence="3" type="ORF">ACFYNQ_30150</name>
</gene>
<name>A0ABW6M9K0_9ACTN</name>
<feature type="compositionally biased region" description="Basic and acidic residues" evidence="1">
    <location>
        <begin position="18"/>
        <end position="31"/>
    </location>
</feature>
<feature type="region of interest" description="Disordered" evidence="1">
    <location>
        <begin position="544"/>
        <end position="569"/>
    </location>
</feature>
<dbReference type="Proteomes" id="UP001601303">
    <property type="component" value="Unassembled WGS sequence"/>
</dbReference>
<accession>A0ABW6M9K0</accession>
<dbReference type="Pfam" id="PF13569">
    <property type="entry name" value="DUF4132"/>
    <property type="match status" value="1"/>
</dbReference>
<feature type="region of interest" description="Disordered" evidence="1">
    <location>
        <begin position="1"/>
        <end position="31"/>
    </location>
</feature>
<proteinExistence type="predicted"/>
<comment type="caution">
    <text evidence="3">The sequence shown here is derived from an EMBL/GenBank/DDBJ whole genome shotgun (WGS) entry which is preliminary data.</text>
</comment>
<evidence type="ECO:0000259" key="2">
    <source>
        <dbReference type="Pfam" id="PF13569"/>
    </source>
</evidence>
<feature type="compositionally biased region" description="Basic and acidic residues" evidence="1">
    <location>
        <begin position="559"/>
        <end position="569"/>
    </location>
</feature>
<feature type="domain" description="DUF4132" evidence="2">
    <location>
        <begin position="425"/>
        <end position="549"/>
    </location>
</feature>
<evidence type="ECO:0000313" key="3">
    <source>
        <dbReference type="EMBL" id="MFE9602811.1"/>
    </source>
</evidence>
<reference evidence="3 4" key="1">
    <citation type="submission" date="2024-10" db="EMBL/GenBank/DDBJ databases">
        <title>The Natural Products Discovery Center: Release of the First 8490 Sequenced Strains for Exploring Actinobacteria Biosynthetic Diversity.</title>
        <authorList>
            <person name="Kalkreuter E."/>
            <person name="Kautsar S.A."/>
            <person name="Yang D."/>
            <person name="Bader C.D."/>
            <person name="Teijaro C.N."/>
            <person name="Fluegel L."/>
            <person name="Davis C.M."/>
            <person name="Simpson J.R."/>
            <person name="Lauterbach L."/>
            <person name="Steele A.D."/>
            <person name="Gui C."/>
            <person name="Meng S."/>
            <person name="Li G."/>
            <person name="Viehrig K."/>
            <person name="Ye F."/>
            <person name="Su P."/>
            <person name="Kiefer A.F."/>
            <person name="Nichols A."/>
            <person name="Cepeda A.J."/>
            <person name="Yan W."/>
            <person name="Fan B."/>
            <person name="Jiang Y."/>
            <person name="Adhikari A."/>
            <person name="Zheng C.-J."/>
            <person name="Schuster L."/>
            <person name="Cowan T.M."/>
            <person name="Smanski M.J."/>
            <person name="Chevrette M.G."/>
            <person name="De Carvalho L.P.S."/>
            <person name="Shen B."/>
        </authorList>
    </citation>
    <scope>NUCLEOTIDE SEQUENCE [LARGE SCALE GENOMIC DNA]</scope>
    <source>
        <strain evidence="3 4">NPDC006488</strain>
    </source>
</reference>
<feature type="compositionally biased region" description="Low complexity" evidence="1">
    <location>
        <begin position="1"/>
        <end position="10"/>
    </location>
</feature>
<evidence type="ECO:0000313" key="4">
    <source>
        <dbReference type="Proteomes" id="UP001601303"/>
    </source>
</evidence>
<dbReference type="InterPro" id="IPR025406">
    <property type="entry name" value="DUF4132"/>
</dbReference>